<reference evidence="4" key="1">
    <citation type="submission" date="2024-06" db="EMBL/GenBank/DDBJ databases">
        <authorList>
            <person name="Ryan C."/>
        </authorList>
    </citation>
    <scope>NUCLEOTIDE SEQUENCE [LARGE SCALE GENOMIC DNA]</scope>
</reference>
<keyword evidence="2" id="KW-0472">Membrane</keyword>
<feature type="compositionally biased region" description="Polar residues" evidence="1">
    <location>
        <begin position="236"/>
        <end position="247"/>
    </location>
</feature>
<feature type="region of interest" description="Disordered" evidence="1">
    <location>
        <begin position="226"/>
        <end position="256"/>
    </location>
</feature>
<proteinExistence type="predicted"/>
<protein>
    <submittedName>
        <fullName evidence="3">Uncharacterized protein</fullName>
    </submittedName>
</protein>
<dbReference type="PANTHER" id="PTHR33700:SF3">
    <property type="entry name" value="OS06G0554300 PROTEIN"/>
    <property type="match status" value="1"/>
</dbReference>
<feature type="region of interest" description="Disordered" evidence="1">
    <location>
        <begin position="77"/>
        <end position="172"/>
    </location>
</feature>
<keyword evidence="2" id="KW-0812">Transmembrane</keyword>
<keyword evidence="4" id="KW-1185">Reference proteome</keyword>
<feature type="compositionally biased region" description="Polar residues" evidence="1">
    <location>
        <begin position="148"/>
        <end position="158"/>
    </location>
</feature>
<evidence type="ECO:0000256" key="1">
    <source>
        <dbReference type="SAM" id="MobiDB-lite"/>
    </source>
</evidence>
<organism evidence="3 4">
    <name type="scientific">Urochloa decumbens</name>
    <dbReference type="NCBI Taxonomy" id="240449"/>
    <lineage>
        <taxon>Eukaryota</taxon>
        <taxon>Viridiplantae</taxon>
        <taxon>Streptophyta</taxon>
        <taxon>Embryophyta</taxon>
        <taxon>Tracheophyta</taxon>
        <taxon>Spermatophyta</taxon>
        <taxon>Magnoliopsida</taxon>
        <taxon>Liliopsida</taxon>
        <taxon>Poales</taxon>
        <taxon>Poaceae</taxon>
        <taxon>PACMAD clade</taxon>
        <taxon>Panicoideae</taxon>
        <taxon>Panicodae</taxon>
        <taxon>Paniceae</taxon>
        <taxon>Melinidinae</taxon>
        <taxon>Urochloa</taxon>
    </lineage>
</organism>
<evidence type="ECO:0000256" key="2">
    <source>
        <dbReference type="SAM" id="Phobius"/>
    </source>
</evidence>
<sequence length="256" mass="26854">MLRQSSSRSHRSKKLRPSHTLQAFLLVAVAVWIVYQLTRSYGRQRVVAVEADGGGPARRWLGRKGFVDDIVSARDGRDVGRGAADSWEDRSSQAGDGDGDDDEDQEAGEDDGVDSDADDVGGRLAADEEDDDMDFQSQGGSDEDELKTTQGQAQNGLNMTVDPSPLNATDTMQGGAAVIPLNATGHAADGSALTLGGSALKNTSSSADLSLRGRGTAGDVANRLLANNRSPHGENQRQLQINKNGTADSVAGHGIP</sequence>
<dbReference type="EMBL" id="OZ075126">
    <property type="protein sequence ID" value="CAL4944610.1"/>
    <property type="molecule type" value="Genomic_DNA"/>
</dbReference>
<gene>
    <name evidence="3" type="ORF">URODEC1_LOCUS34933</name>
</gene>
<feature type="transmembrane region" description="Helical" evidence="2">
    <location>
        <begin position="21"/>
        <end position="38"/>
    </location>
</feature>
<accession>A0ABC8YLP9</accession>
<feature type="compositionally biased region" description="Acidic residues" evidence="1">
    <location>
        <begin position="97"/>
        <end position="119"/>
    </location>
</feature>
<keyword evidence="2" id="KW-1133">Transmembrane helix</keyword>
<evidence type="ECO:0000313" key="3">
    <source>
        <dbReference type="EMBL" id="CAL4944610.1"/>
    </source>
</evidence>
<name>A0ABC8YLP9_9POAL</name>
<dbReference type="PANTHER" id="PTHR33700">
    <property type="entry name" value="MYB-LIKE PROTEIN X"/>
    <property type="match status" value="1"/>
</dbReference>
<evidence type="ECO:0000313" key="4">
    <source>
        <dbReference type="Proteomes" id="UP001497457"/>
    </source>
</evidence>
<dbReference type="AlphaFoldDB" id="A0ABC8YLP9"/>
<reference evidence="3 4" key="2">
    <citation type="submission" date="2024-10" db="EMBL/GenBank/DDBJ databases">
        <authorList>
            <person name="Ryan C."/>
        </authorList>
    </citation>
    <scope>NUCLEOTIDE SEQUENCE [LARGE SCALE GENOMIC DNA]</scope>
</reference>
<dbReference type="Proteomes" id="UP001497457">
    <property type="component" value="Chromosome 16b"/>
</dbReference>